<keyword evidence="1" id="KW-0040">ANK repeat</keyword>
<proteinExistence type="predicted"/>
<evidence type="ECO:0000313" key="3">
    <source>
        <dbReference type="EMBL" id="MBP2358115.1"/>
    </source>
</evidence>
<sequence>MRHRPDDPFIPAEEASSLRRARQYAVPRWMVERATERRLAGDWRGALAVAGVDAAFDPARVAAEHGTAVAGALVSDLQHLAPDLVRWHLPRVLGGRSTVSTDRTVVLAGYRDGAGLPLAPYLHLRTPPMVDGPQRLTLDFGAVPGETSPGVFGSGTEDWRAARYAWDARRTGDLRAAAGIGDRIPFLHPDGTPRAPREPAPPDRGDAAARAERVSLLHRDGRVAEAFAAAGVEWDPTPPESDRSWYRVEPEKVIASMALDIPRLESGVRRSMAATGTERFRIGAHWRGHVLLELTGHSAGGRLRASVVEPGTATAAAFLPEVVWRRLPDLDLLRAGRMPARWLHPLVAGALLPALEGPFGAPGPSAPRPVRVRCRGDWHEVVFRDGALRSPHTEEERNRESAMRAFGGAVAGCFAVEHSCTSGTGRLPRALRAQRQELFLRVQHGDTPGVLELLDAGVDLRVRDGRRRGLLHVLHLLDHEALLPRLLAAGLDLEALDHHDRTPLGVVVSEGGSAALVRALLDAGARIDVIDQMELSLAQVIRRYKREDLGFLRERVLAEHPGIGSDWYDEWQQQKEEDEEQ</sequence>
<feature type="repeat" description="ANK" evidence="1">
    <location>
        <begin position="499"/>
        <end position="532"/>
    </location>
</feature>
<feature type="compositionally biased region" description="Basic and acidic residues" evidence="2">
    <location>
        <begin position="195"/>
        <end position="207"/>
    </location>
</feature>
<dbReference type="RefSeq" id="WP_209469412.1">
    <property type="nucleotide sequence ID" value="NZ_BMWJ01000002.1"/>
</dbReference>
<dbReference type="Proteomes" id="UP001519311">
    <property type="component" value="Unassembled WGS sequence"/>
</dbReference>
<reference evidence="3 4" key="1">
    <citation type="submission" date="2021-03" db="EMBL/GenBank/DDBJ databases">
        <title>Sequencing the genomes of 1000 actinobacteria strains.</title>
        <authorList>
            <person name="Klenk H.-P."/>
        </authorList>
    </citation>
    <scope>NUCLEOTIDE SEQUENCE [LARGE SCALE GENOMIC DNA]</scope>
    <source>
        <strain evidence="3 4">DSM 40843</strain>
    </source>
</reference>
<dbReference type="SUPFAM" id="SSF48403">
    <property type="entry name" value="Ankyrin repeat"/>
    <property type="match status" value="1"/>
</dbReference>
<gene>
    <name evidence="3" type="ORF">JOF59_000515</name>
</gene>
<dbReference type="Gene3D" id="1.25.40.20">
    <property type="entry name" value="Ankyrin repeat-containing domain"/>
    <property type="match status" value="1"/>
</dbReference>
<dbReference type="PROSITE" id="PS50088">
    <property type="entry name" value="ANK_REPEAT"/>
    <property type="match status" value="1"/>
</dbReference>
<protein>
    <recommendedName>
        <fullName evidence="5">Ankyrin repeat domain-containing protein</fullName>
    </recommendedName>
</protein>
<evidence type="ECO:0000256" key="2">
    <source>
        <dbReference type="SAM" id="MobiDB-lite"/>
    </source>
</evidence>
<keyword evidence="4" id="KW-1185">Reference proteome</keyword>
<name>A0ABS4V2H0_9ACTN</name>
<dbReference type="InterPro" id="IPR036770">
    <property type="entry name" value="Ankyrin_rpt-contain_sf"/>
</dbReference>
<organism evidence="3 4">
    <name type="scientific">Streptomyces clavifer</name>
    <dbReference type="NCBI Taxonomy" id="68188"/>
    <lineage>
        <taxon>Bacteria</taxon>
        <taxon>Bacillati</taxon>
        <taxon>Actinomycetota</taxon>
        <taxon>Actinomycetes</taxon>
        <taxon>Kitasatosporales</taxon>
        <taxon>Streptomycetaceae</taxon>
        <taxon>Streptomyces</taxon>
    </lineage>
</organism>
<evidence type="ECO:0000313" key="4">
    <source>
        <dbReference type="Proteomes" id="UP001519311"/>
    </source>
</evidence>
<dbReference type="InterPro" id="IPR002110">
    <property type="entry name" value="Ankyrin_rpt"/>
</dbReference>
<dbReference type="PROSITE" id="PS50297">
    <property type="entry name" value="ANK_REP_REGION"/>
    <property type="match status" value="1"/>
</dbReference>
<dbReference type="EMBL" id="JAGINS010000001">
    <property type="protein sequence ID" value="MBP2358115.1"/>
    <property type="molecule type" value="Genomic_DNA"/>
</dbReference>
<comment type="caution">
    <text evidence="3">The sequence shown here is derived from an EMBL/GenBank/DDBJ whole genome shotgun (WGS) entry which is preliminary data.</text>
</comment>
<feature type="region of interest" description="Disordered" evidence="2">
    <location>
        <begin position="183"/>
        <end position="207"/>
    </location>
</feature>
<evidence type="ECO:0008006" key="5">
    <source>
        <dbReference type="Google" id="ProtNLM"/>
    </source>
</evidence>
<evidence type="ECO:0000256" key="1">
    <source>
        <dbReference type="PROSITE-ProRule" id="PRU00023"/>
    </source>
</evidence>
<accession>A0ABS4V2H0</accession>